<dbReference type="PRINTS" id="PR00081">
    <property type="entry name" value="GDHRDH"/>
</dbReference>
<dbReference type="EMBL" id="JABCIY010000227">
    <property type="protein sequence ID" value="KAF7187512.1"/>
    <property type="molecule type" value="Genomic_DNA"/>
</dbReference>
<comment type="similarity">
    <text evidence="1 3">Belongs to the short-chain dehydrogenases/reductases (SDR) family.</text>
</comment>
<reference evidence="4" key="1">
    <citation type="submission" date="2020-04" db="EMBL/GenBank/DDBJ databases">
        <title>Draft genome resource of the tomato pathogen Pseudocercospora fuligena.</title>
        <authorList>
            <person name="Zaccaron A."/>
        </authorList>
    </citation>
    <scope>NUCLEOTIDE SEQUENCE</scope>
    <source>
        <strain evidence="4">PF001</strain>
    </source>
</reference>
<dbReference type="SUPFAM" id="SSF51735">
    <property type="entry name" value="NAD(P)-binding Rossmann-fold domains"/>
    <property type="match status" value="1"/>
</dbReference>
<evidence type="ECO:0000256" key="1">
    <source>
        <dbReference type="ARBA" id="ARBA00006484"/>
    </source>
</evidence>
<dbReference type="Pfam" id="PF00106">
    <property type="entry name" value="adh_short"/>
    <property type="match status" value="1"/>
</dbReference>
<evidence type="ECO:0000313" key="4">
    <source>
        <dbReference type="EMBL" id="KAF7187512.1"/>
    </source>
</evidence>
<dbReference type="GO" id="GO:0016020">
    <property type="term" value="C:membrane"/>
    <property type="evidence" value="ECO:0007669"/>
    <property type="project" value="TreeGrafter"/>
</dbReference>
<comment type="caution">
    <text evidence="4">The sequence shown here is derived from an EMBL/GenBank/DDBJ whole genome shotgun (WGS) entry which is preliminary data.</text>
</comment>
<dbReference type="Proteomes" id="UP000660729">
    <property type="component" value="Unassembled WGS sequence"/>
</dbReference>
<protein>
    <submittedName>
        <fullName evidence="4">Dehydrogenase/reductase SDR family member 7B</fullName>
    </submittedName>
</protein>
<keyword evidence="5" id="KW-1185">Reference proteome</keyword>
<dbReference type="CDD" id="cd05233">
    <property type="entry name" value="SDR_c"/>
    <property type="match status" value="1"/>
</dbReference>
<evidence type="ECO:0000256" key="3">
    <source>
        <dbReference type="RuleBase" id="RU000363"/>
    </source>
</evidence>
<sequence>MAYLCKTDLPKEYDVYPYISADRFTDKLKNKTVVITGASTGIGKATALAFAAAGANIALVARRKPLLNELVAEVKKKHGESVKAVAVQADLSEREAPKQVVAQVEQALGPIDILVNSAAAQIFGRFQDIDFEDWWTTFELNMRAPAAMVYAVLPSMTARKSGIIINIGSTSGAYSIPWQTSYAVPKAALIKFNQNIAWELEPYGILTFCVHPGNVQTDLANKGFEAASIQFQEKQGFITPKVQELLTPYQNPDLKMQTPELSANTIVALCADERCKILHGLYIDSEQNLDKVLEAAEKGRVKDEKLYLLKVEEV</sequence>
<evidence type="ECO:0000256" key="2">
    <source>
        <dbReference type="ARBA" id="ARBA00023002"/>
    </source>
</evidence>
<dbReference type="InterPro" id="IPR002347">
    <property type="entry name" value="SDR_fam"/>
</dbReference>
<dbReference type="PRINTS" id="PR00080">
    <property type="entry name" value="SDRFAMILY"/>
</dbReference>
<accession>A0A8H6VEH0</accession>
<organism evidence="4 5">
    <name type="scientific">Pseudocercospora fuligena</name>
    <dbReference type="NCBI Taxonomy" id="685502"/>
    <lineage>
        <taxon>Eukaryota</taxon>
        <taxon>Fungi</taxon>
        <taxon>Dikarya</taxon>
        <taxon>Ascomycota</taxon>
        <taxon>Pezizomycotina</taxon>
        <taxon>Dothideomycetes</taxon>
        <taxon>Dothideomycetidae</taxon>
        <taxon>Mycosphaerellales</taxon>
        <taxon>Mycosphaerellaceae</taxon>
        <taxon>Pseudocercospora</taxon>
    </lineage>
</organism>
<dbReference type="AlphaFoldDB" id="A0A8H6VEH0"/>
<proteinExistence type="inferred from homology"/>
<keyword evidence="2" id="KW-0560">Oxidoreductase</keyword>
<dbReference type="InterPro" id="IPR036291">
    <property type="entry name" value="NAD(P)-bd_dom_sf"/>
</dbReference>
<dbReference type="Gene3D" id="3.40.50.720">
    <property type="entry name" value="NAD(P)-binding Rossmann-like Domain"/>
    <property type="match status" value="1"/>
</dbReference>
<dbReference type="PANTHER" id="PTHR44196:SF1">
    <property type="entry name" value="DEHYDROGENASE_REDUCTASE SDR FAMILY MEMBER 7B"/>
    <property type="match status" value="1"/>
</dbReference>
<dbReference type="PANTHER" id="PTHR44196">
    <property type="entry name" value="DEHYDROGENASE/REDUCTASE SDR FAMILY MEMBER 7B"/>
    <property type="match status" value="1"/>
</dbReference>
<evidence type="ECO:0000313" key="5">
    <source>
        <dbReference type="Proteomes" id="UP000660729"/>
    </source>
</evidence>
<dbReference type="GO" id="GO:0016491">
    <property type="term" value="F:oxidoreductase activity"/>
    <property type="evidence" value="ECO:0007669"/>
    <property type="project" value="UniProtKB-KW"/>
</dbReference>
<dbReference type="OrthoDB" id="1933717at2759"/>
<gene>
    <name evidence="4" type="ORF">HII31_11136</name>
</gene>
<name>A0A8H6VEH0_9PEZI</name>